<proteinExistence type="predicted"/>
<evidence type="ECO:0000256" key="2">
    <source>
        <dbReference type="ARBA" id="ARBA00023172"/>
    </source>
</evidence>
<gene>
    <name evidence="4" type="ORF">NLI96_g5665</name>
</gene>
<feature type="compositionally biased region" description="Basic and acidic residues" evidence="3">
    <location>
        <begin position="81"/>
        <end position="102"/>
    </location>
</feature>
<feature type="region of interest" description="Disordered" evidence="3">
    <location>
        <begin position="81"/>
        <end position="106"/>
    </location>
</feature>
<keyword evidence="2" id="KW-0233">DNA recombination</keyword>
<accession>A0AAD5YIU7</accession>
<feature type="compositionally biased region" description="Polar residues" evidence="3">
    <location>
        <begin position="413"/>
        <end position="429"/>
    </location>
</feature>
<protein>
    <recommendedName>
        <fullName evidence="6">Tyr recombinase domain-containing protein</fullName>
    </recommendedName>
</protein>
<name>A0AAD5YIU7_9APHY</name>
<keyword evidence="5" id="KW-1185">Reference proteome</keyword>
<evidence type="ECO:0000313" key="5">
    <source>
        <dbReference type="Proteomes" id="UP001212997"/>
    </source>
</evidence>
<dbReference type="SUPFAM" id="SSF47823">
    <property type="entry name" value="lambda integrase-like, N-terminal domain"/>
    <property type="match status" value="1"/>
</dbReference>
<dbReference type="PANTHER" id="PTHR33050:SF7">
    <property type="entry name" value="RIBONUCLEASE H"/>
    <property type="match status" value="1"/>
</dbReference>
<keyword evidence="1" id="KW-0238">DNA-binding</keyword>
<dbReference type="Proteomes" id="UP001212997">
    <property type="component" value="Unassembled WGS sequence"/>
</dbReference>
<feature type="compositionally biased region" description="Basic and acidic residues" evidence="3">
    <location>
        <begin position="1034"/>
        <end position="1044"/>
    </location>
</feature>
<dbReference type="InterPro" id="IPR011010">
    <property type="entry name" value="DNA_brk_join_enz"/>
</dbReference>
<dbReference type="InterPro" id="IPR052055">
    <property type="entry name" value="Hepadnavirus_pol/RT"/>
</dbReference>
<dbReference type="GO" id="GO:0006310">
    <property type="term" value="P:DNA recombination"/>
    <property type="evidence" value="ECO:0007669"/>
    <property type="project" value="UniProtKB-KW"/>
</dbReference>
<feature type="region of interest" description="Disordered" evidence="3">
    <location>
        <begin position="309"/>
        <end position="341"/>
    </location>
</feature>
<dbReference type="GO" id="GO:0015074">
    <property type="term" value="P:DNA integration"/>
    <property type="evidence" value="ECO:0007669"/>
    <property type="project" value="InterPro"/>
</dbReference>
<feature type="compositionally biased region" description="Polar residues" evidence="3">
    <location>
        <begin position="1048"/>
        <end position="1064"/>
    </location>
</feature>
<dbReference type="EMBL" id="JANAWD010000190">
    <property type="protein sequence ID" value="KAJ3484403.1"/>
    <property type="molecule type" value="Genomic_DNA"/>
</dbReference>
<organism evidence="4 5">
    <name type="scientific">Meripilus lineatus</name>
    <dbReference type="NCBI Taxonomy" id="2056292"/>
    <lineage>
        <taxon>Eukaryota</taxon>
        <taxon>Fungi</taxon>
        <taxon>Dikarya</taxon>
        <taxon>Basidiomycota</taxon>
        <taxon>Agaricomycotina</taxon>
        <taxon>Agaricomycetes</taxon>
        <taxon>Polyporales</taxon>
        <taxon>Meripilaceae</taxon>
        <taxon>Meripilus</taxon>
    </lineage>
</organism>
<evidence type="ECO:0008006" key="6">
    <source>
        <dbReference type="Google" id="ProtNLM"/>
    </source>
</evidence>
<evidence type="ECO:0000256" key="3">
    <source>
        <dbReference type="SAM" id="MobiDB-lite"/>
    </source>
</evidence>
<reference evidence="4" key="1">
    <citation type="submission" date="2022-07" db="EMBL/GenBank/DDBJ databases">
        <title>Genome Sequence of Physisporinus lineatus.</title>
        <authorList>
            <person name="Buettner E."/>
        </authorList>
    </citation>
    <scope>NUCLEOTIDE SEQUENCE</scope>
    <source>
        <strain evidence="4">VT162</strain>
    </source>
</reference>
<feature type="compositionally biased region" description="Polar residues" evidence="3">
    <location>
        <begin position="1070"/>
        <end position="1105"/>
    </location>
</feature>
<comment type="caution">
    <text evidence="4">The sequence shown here is derived from an EMBL/GenBank/DDBJ whole genome shotgun (WGS) entry which is preliminary data.</text>
</comment>
<dbReference type="InterPro" id="IPR013762">
    <property type="entry name" value="Integrase-like_cat_sf"/>
</dbReference>
<feature type="region of interest" description="Disordered" evidence="3">
    <location>
        <begin position="1034"/>
        <end position="1120"/>
    </location>
</feature>
<sequence>MADRILANPHQEPAVDPQSAEFRDLIRGQLAAGQDEEALAGQVAAFLEAQRQLRIQRWDAQIEEDQRAQEERDEALRAAEQARLDEEERRKEEERKESEKKNQKVAKFAPNAAIPSQLQSPIPHHIYEKILKFDYVPLYFFTAEATNDSFDSFSNSFEDTYQICRSDNGLTFRPAGAPPTKKAIPDEHLSWLQFTQAYPRYMTQISKTGQFPEHVNALGKFFLAVAHHPILVTDQGPEILILYQARVRKNWFDSIKAPAHLEEMSYNIAILNEDLLASIEREVSRKIREKNDREVKPLHPTKFSLNADTLPFQPRRNFPSRNKSPLTPHAHSPPLLMLSPRSRPLTPASTRFVNMAPEPRSSRFFQSYHGIFDGQISSTVLSPRRGRGSDLKGPPIRERRHSPPPFKLRALPPSQSAQSVSAGTNTTSAHVMPRPSGVVASLSAKGTMQESWSTSRATDSASISSAPEAAAVLKTRTDTSVPDVVRKTTEQTIALERRRLRAHTPLVHQAWFAFLVKTNLLEKYPTIHVDIREGFRIGFPPLHQTFAPPNSPSLYTHPLEFAHILRREFAAGRYLGPFTQSEIFHLIGHFQSSPLSMIPKPHKPDSFRLIQDFSFPHTSLSPYRSINSFTNSDSFPCTWGTFNTIYMTVINLPPGSQAAIRDVAEAYRIIPLHPSQWNGAVVRISEQDSFVIDTATAFGASPNAGVFGGVADAAADLLRASGIGPVSKWVDDHVFFRIPIEHIESYNQRRVTWRNEIHKYGGKHITGGRIWYGGAILSDGRIEEFDEDMTFPLRIVNRTLSAGRIEYPYNLADLDEIFDFLGIPWQKEKDQPFNESFIFTGFLWDITKKSVALTEAKRDKYRNAAIEWSKSRSHTLREAEKLHGKFLHVTQILPIGRAYLNNLETFIAIARHHPFKPITPPRDTDGRHSIGGSLELSNPILRPNPAPSSGRGFGCLLRCQLRSGNRYHPGPTLESLEATAGLEGKSQETRSGWAEAVGFDAPPPDTSSGDRADPQPRNFLVHCDNQGVVEAWKEGGVETDKSTRFSDAPSTSWSPQNPWSQLHTSEAAKTPQTSHQGVFTHPSISSFPASNFPQTSDLTSKTSQPIIPAPNDTVGTATTRSANVPNPNLTPFPSSHNLPTVLQRRFNAPLPPEKSQGKPRPYPLDLQLNPSPLRPHVRSCDRLKLWKPAACHADQVLADVPGVSLEDRERLERVNAHAFAESTLQTYGAGLLIYHIYCDAKLISEVDRAPAKAGLIQTFVSALIGTYPGNTLKNYVAGIRAWHLIHSLPWTMKGEHLKLLYKSADKLAPDASKRTPRKPVVIKDLEKILAMLDLSDPFDVATGACATILIYAIARSGELTVPNLSAFDPTLHPQILNLSEEEDDEGHMAMQIWLPSTKRKPVDGEAISFAAQNTPTCPIAALRRHLDLNNPVAGEHLFAYSHYNPQKKAHERRPLTKTAFIERINKAAKEAGLKPIHGHGFRIGGVLFYLLLGRPFQVVKEIGRWASDTFTIYLRRHTAILAPYLQPDRMTRGEFPPMLLSRSH</sequence>
<dbReference type="GO" id="GO:0003677">
    <property type="term" value="F:DNA binding"/>
    <property type="evidence" value="ECO:0007669"/>
    <property type="project" value="UniProtKB-KW"/>
</dbReference>
<dbReference type="Gene3D" id="1.10.443.10">
    <property type="entry name" value="Intergrase catalytic core"/>
    <property type="match status" value="1"/>
</dbReference>
<feature type="region of interest" description="Disordered" evidence="3">
    <location>
        <begin position="379"/>
        <end position="433"/>
    </location>
</feature>
<evidence type="ECO:0000313" key="4">
    <source>
        <dbReference type="EMBL" id="KAJ3484403.1"/>
    </source>
</evidence>
<dbReference type="PANTHER" id="PTHR33050">
    <property type="entry name" value="REVERSE TRANSCRIPTASE DOMAIN-CONTAINING PROTEIN"/>
    <property type="match status" value="1"/>
</dbReference>
<feature type="compositionally biased region" description="Low complexity" evidence="3">
    <location>
        <begin position="332"/>
        <end position="341"/>
    </location>
</feature>
<dbReference type="Gene3D" id="1.10.150.130">
    <property type="match status" value="1"/>
</dbReference>
<feature type="region of interest" description="Disordered" evidence="3">
    <location>
        <begin position="996"/>
        <end position="1018"/>
    </location>
</feature>
<evidence type="ECO:0000256" key="1">
    <source>
        <dbReference type="ARBA" id="ARBA00023125"/>
    </source>
</evidence>
<dbReference type="SUPFAM" id="SSF56349">
    <property type="entry name" value="DNA breaking-rejoining enzymes"/>
    <property type="match status" value="1"/>
</dbReference>
<dbReference type="InterPro" id="IPR010998">
    <property type="entry name" value="Integrase_recombinase_N"/>
</dbReference>